<keyword evidence="8" id="KW-1185">Reference proteome</keyword>
<dbReference type="CDD" id="cd05402">
    <property type="entry name" value="NT_PAP_TUTase"/>
    <property type="match status" value="1"/>
</dbReference>
<dbReference type="GO" id="GO:0031499">
    <property type="term" value="C:TRAMP complex"/>
    <property type="evidence" value="ECO:0007669"/>
    <property type="project" value="TreeGrafter"/>
</dbReference>
<dbReference type="InterPro" id="IPR054708">
    <property type="entry name" value="MTPAP-like_central"/>
</dbReference>
<feature type="domain" description="PAP-associated" evidence="5">
    <location>
        <begin position="323"/>
        <end position="382"/>
    </location>
</feature>
<evidence type="ECO:0000256" key="1">
    <source>
        <dbReference type="ARBA" id="ARBA00008593"/>
    </source>
</evidence>
<evidence type="ECO:0000259" key="6">
    <source>
        <dbReference type="Pfam" id="PF22600"/>
    </source>
</evidence>
<accession>A0A9P5ZCG6</accession>
<evidence type="ECO:0000256" key="4">
    <source>
        <dbReference type="ARBA" id="ARBA00022842"/>
    </source>
</evidence>
<dbReference type="Pfam" id="PF03828">
    <property type="entry name" value="PAP_assoc"/>
    <property type="match status" value="1"/>
</dbReference>
<dbReference type="InterPro" id="IPR002058">
    <property type="entry name" value="PAP_assoc"/>
</dbReference>
<dbReference type="OrthoDB" id="273917at2759"/>
<comment type="similarity">
    <text evidence="1">Belongs to the DNA polymerase type-B-like family.</text>
</comment>
<dbReference type="PANTHER" id="PTHR23092:SF15">
    <property type="entry name" value="INACTIVE NON-CANONICAL POLY(A) RNA POLYMERASE PROTEIN TRF4-2-RELATED"/>
    <property type="match status" value="1"/>
</dbReference>
<reference evidence="7" key="1">
    <citation type="submission" date="2020-11" db="EMBL/GenBank/DDBJ databases">
        <authorList>
            <consortium name="DOE Joint Genome Institute"/>
            <person name="Ahrendt S."/>
            <person name="Riley R."/>
            <person name="Andreopoulos W."/>
            <person name="Labutti K."/>
            <person name="Pangilinan J."/>
            <person name="Ruiz-Duenas F.J."/>
            <person name="Barrasa J.M."/>
            <person name="Sanchez-Garcia M."/>
            <person name="Camarero S."/>
            <person name="Miyauchi S."/>
            <person name="Serrano A."/>
            <person name="Linde D."/>
            <person name="Babiker R."/>
            <person name="Drula E."/>
            <person name="Ayuso-Fernandez I."/>
            <person name="Pacheco R."/>
            <person name="Padilla G."/>
            <person name="Ferreira P."/>
            <person name="Barriuso J."/>
            <person name="Kellner H."/>
            <person name="Castanera R."/>
            <person name="Alfaro M."/>
            <person name="Ramirez L."/>
            <person name="Pisabarro A.G."/>
            <person name="Kuo A."/>
            <person name="Tritt A."/>
            <person name="Lipzen A."/>
            <person name="He G."/>
            <person name="Yan M."/>
            <person name="Ng V."/>
            <person name="Cullen D."/>
            <person name="Martin F."/>
            <person name="Rosso M.-N."/>
            <person name="Henrissat B."/>
            <person name="Hibbett D."/>
            <person name="Martinez A.T."/>
            <person name="Grigoriev I.V."/>
        </authorList>
    </citation>
    <scope>NUCLEOTIDE SEQUENCE</scope>
    <source>
        <strain evidence="7">CIRM-BRFM 674</strain>
    </source>
</reference>
<evidence type="ECO:0000256" key="3">
    <source>
        <dbReference type="ARBA" id="ARBA00022723"/>
    </source>
</evidence>
<dbReference type="SUPFAM" id="SSF81631">
    <property type="entry name" value="PAP/OAS1 substrate-binding domain"/>
    <property type="match status" value="1"/>
</dbReference>
<evidence type="ECO:0000259" key="5">
    <source>
        <dbReference type="Pfam" id="PF03828"/>
    </source>
</evidence>
<keyword evidence="4" id="KW-0460">Magnesium</keyword>
<dbReference type="GO" id="GO:0010605">
    <property type="term" value="P:negative regulation of macromolecule metabolic process"/>
    <property type="evidence" value="ECO:0007669"/>
    <property type="project" value="UniProtKB-ARBA"/>
</dbReference>
<dbReference type="EC" id="2.7.7.19" evidence="2"/>
<dbReference type="Gene3D" id="3.30.460.10">
    <property type="entry name" value="Beta Polymerase, domain 2"/>
    <property type="match status" value="1"/>
</dbReference>
<dbReference type="GO" id="GO:0031123">
    <property type="term" value="P:RNA 3'-end processing"/>
    <property type="evidence" value="ECO:0007669"/>
    <property type="project" value="TreeGrafter"/>
</dbReference>
<protein>
    <recommendedName>
        <fullName evidence="2">polynucleotide adenylyltransferase</fullName>
        <ecNumber evidence="2">2.7.7.19</ecNumber>
    </recommendedName>
</protein>
<dbReference type="GO" id="GO:0046872">
    <property type="term" value="F:metal ion binding"/>
    <property type="evidence" value="ECO:0007669"/>
    <property type="project" value="UniProtKB-KW"/>
</dbReference>
<dbReference type="Gene3D" id="1.10.1410.10">
    <property type="match status" value="2"/>
</dbReference>
<dbReference type="Proteomes" id="UP000807469">
    <property type="component" value="Unassembled WGS sequence"/>
</dbReference>
<dbReference type="GO" id="GO:0005730">
    <property type="term" value="C:nucleolus"/>
    <property type="evidence" value="ECO:0007669"/>
    <property type="project" value="TreeGrafter"/>
</dbReference>
<dbReference type="EMBL" id="MU155142">
    <property type="protein sequence ID" value="KAF9484588.1"/>
    <property type="molecule type" value="Genomic_DNA"/>
</dbReference>
<dbReference type="InterPro" id="IPR045862">
    <property type="entry name" value="Trf4-like"/>
</dbReference>
<dbReference type="InterPro" id="IPR043519">
    <property type="entry name" value="NT_sf"/>
</dbReference>
<dbReference type="PANTHER" id="PTHR23092">
    <property type="entry name" value="POLY(A) RNA POLYMERASE"/>
    <property type="match status" value="1"/>
</dbReference>
<dbReference type="GO" id="GO:0043634">
    <property type="term" value="P:polyadenylation-dependent ncRNA catabolic process"/>
    <property type="evidence" value="ECO:0007669"/>
    <property type="project" value="TreeGrafter"/>
</dbReference>
<dbReference type="SUPFAM" id="SSF81301">
    <property type="entry name" value="Nucleotidyltransferase"/>
    <property type="match status" value="1"/>
</dbReference>
<evidence type="ECO:0000256" key="2">
    <source>
        <dbReference type="ARBA" id="ARBA00012388"/>
    </source>
</evidence>
<proteinExistence type="inferred from homology"/>
<feature type="domain" description="Poly(A) RNA polymerase mitochondrial-like central palm" evidence="6">
    <location>
        <begin position="65"/>
        <end position="200"/>
    </location>
</feature>
<sequence length="446" mass="50574">MSYFTGLVLKLNMMKGLPTRCKSSGDYVGLVIPPCGDFACESPSSSKQSPWLSFASVSSMTELSLHDEISKFLEYMEPTTTERNIRENVIKRFTELVSSFGMDATVHPFGSYVTGLHLPTSDIDMAVTFEGDSSRFSIYGSKHDLKEIMYKIQESGFASKVEDILRASVPLVRITDKITGIEIDLTCADHHGIESTKAVQKWMKSDTEVIKMLVMVVKMFLSIRRCGTTYTGGINSYVLVWMVVAWVNLEWKEPPSNPQGSSESPSSSQEHVDDLDPYEFLLESLRVEFEDFEFSVPKRIIPTSKAPEAPLKETILPVADIDFGEILMKFLDFYGNKFDYLRRAIYIEPRLCYAAKTRLFARPSKYLFTQHHLLSIYDPADASMFIDMGEKAYGIKHVQATFKQAHQLLVDRLTDRVTSQSILGELLGGDFTKFEEKRTKLNSRKF</sequence>
<evidence type="ECO:0000313" key="8">
    <source>
        <dbReference type="Proteomes" id="UP000807469"/>
    </source>
</evidence>
<comment type="caution">
    <text evidence="7">The sequence shown here is derived from an EMBL/GenBank/DDBJ whole genome shotgun (WGS) entry which is preliminary data.</text>
</comment>
<dbReference type="GO" id="GO:0003729">
    <property type="term" value="F:mRNA binding"/>
    <property type="evidence" value="ECO:0007669"/>
    <property type="project" value="TreeGrafter"/>
</dbReference>
<organism evidence="7 8">
    <name type="scientific">Pholiota conissans</name>
    <dbReference type="NCBI Taxonomy" id="109636"/>
    <lineage>
        <taxon>Eukaryota</taxon>
        <taxon>Fungi</taxon>
        <taxon>Dikarya</taxon>
        <taxon>Basidiomycota</taxon>
        <taxon>Agaricomycotina</taxon>
        <taxon>Agaricomycetes</taxon>
        <taxon>Agaricomycetidae</taxon>
        <taxon>Agaricales</taxon>
        <taxon>Agaricineae</taxon>
        <taxon>Strophariaceae</taxon>
        <taxon>Pholiota</taxon>
    </lineage>
</organism>
<keyword evidence="3" id="KW-0479">Metal-binding</keyword>
<name>A0A9P5ZCG6_9AGAR</name>
<dbReference type="Pfam" id="PF22600">
    <property type="entry name" value="MTPAP-like_central"/>
    <property type="match status" value="1"/>
</dbReference>
<dbReference type="GO" id="GO:1990817">
    <property type="term" value="F:poly(A) RNA polymerase activity"/>
    <property type="evidence" value="ECO:0007669"/>
    <property type="project" value="UniProtKB-EC"/>
</dbReference>
<dbReference type="AlphaFoldDB" id="A0A9P5ZCG6"/>
<gene>
    <name evidence="7" type="ORF">BDN70DRAFT_917596</name>
</gene>
<evidence type="ECO:0000313" key="7">
    <source>
        <dbReference type="EMBL" id="KAF9484588.1"/>
    </source>
</evidence>